<organism evidence="1 2">
    <name type="scientific">Aliidiomarina minuta</name>
    <dbReference type="NCBI Taxonomy" id="880057"/>
    <lineage>
        <taxon>Bacteria</taxon>
        <taxon>Pseudomonadati</taxon>
        <taxon>Pseudomonadota</taxon>
        <taxon>Gammaproteobacteria</taxon>
        <taxon>Alteromonadales</taxon>
        <taxon>Idiomarinaceae</taxon>
        <taxon>Aliidiomarina</taxon>
    </lineage>
</organism>
<evidence type="ECO:0000313" key="2">
    <source>
        <dbReference type="Proteomes" id="UP000288293"/>
    </source>
</evidence>
<accession>A0A432W5J6</accession>
<dbReference type="OrthoDB" id="5493674at2"/>
<protein>
    <submittedName>
        <fullName evidence="1">Uncharacterized protein</fullName>
    </submittedName>
</protein>
<proteinExistence type="predicted"/>
<name>A0A432W5J6_9GAMM</name>
<dbReference type="Proteomes" id="UP000288293">
    <property type="component" value="Unassembled WGS sequence"/>
</dbReference>
<gene>
    <name evidence="1" type="ORF">CWE09_00995</name>
</gene>
<reference evidence="1 2" key="1">
    <citation type="journal article" date="2011" name="Front. Microbiol.">
        <title>Genomic signatures of strain selection and enhancement in Bacillus atrophaeus var. globigii, a historical biowarfare simulant.</title>
        <authorList>
            <person name="Gibbons H.S."/>
            <person name="Broomall S.M."/>
            <person name="McNew L.A."/>
            <person name="Daligault H."/>
            <person name="Chapman C."/>
            <person name="Bruce D."/>
            <person name="Karavis M."/>
            <person name="Krepps M."/>
            <person name="McGregor P.A."/>
            <person name="Hong C."/>
            <person name="Park K.H."/>
            <person name="Akmal A."/>
            <person name="Feldman A."/>
            <person name="Lin J.S."/>
            <person name="Chang W.E."/>
            <person name="Higgs B.W."/>
            <person name="Demirev P."/>
            <person name="Lindquist J."/>
            <person name="Liem A."/>
            <person name="Fochler E."/>
            <person name="Read T.D."/>
            <person name="Tapia R."/>
            <person name="Johnson S."/>
            <person name="Bishop-Lilly K.A."/>
            <person name="Detter C."/>
            <person name="Han C."/>
            <person name="Sozhamannan S."/>
            <person name="Rosenzweig C.N."/>
            <person name="Skowronski E.W."/>
        </authorList>
    </citation>
    <scope>NUCLEOTIDE SEQUENCE [LARGE SCALE GENOMIC DNA]</scope>
    <source>
        <strain evidence="1 2">MLST1</strain>
    </source>
</reference>
<dbReference type="AlphaFoldDB" id="A0A432W5J6"/>
<keyword evidence="2" id="KW-1185">Reference proteome</keyword>
<dbReference type="RefSeq" id="WP_126802040.1">
    <property type="nucleotide sequence ID" value="NZ_PIPL01000001.1"/>
</dbReference>
<sequence>MKAQSRVIKQRGQVVLLMTLLLLGLWLGLQYVLSLSDRAQRQTHIQQVTDQATEAFAIIAARDLNYKAVTNRAMLANHIAIAQMVGLSSWFQMMDEVTRNSALVTSWVPYLNTVMANLSRSVQQLQQPVNQALRAGIQAEHLLIQVISSSQQLFHAAAAATALLTSQGLVQKNDPSLELVLLNHQTLPDLAYTWLRYQHRDNDNQTFVDLLKQSRDPFNERRSYSWFRVGGVAAVHLEKWGGTEAVPLGRQHFSWQGVDIATLRVQLTRWIRRTIPVGGGAAYVGTRPPVRGRVSGDLFGGAYAARAGVSRRAALQGRYMGQLIKVPGHQRIANHRPPPSITMLVRERQQEGQPPGGWAAAKAQLVYQRPALLWPRSDGLTETANLFNGLWQARLVPLTAAELWLLGQQA</sequence>
<dbReference type="EMBL" id="PIPL01000001">
    <property type="protein sequence ID" value="RUO25343.1"/>
    <property type="molecule type" value="Genomic_DNA"/>
</dbReference>
<comment type="caution">
    <text evidence="1">The sequence shown here is derived from an EMBL/GenBank/DDBJ whole genome shotgun (WGS) entry which is preliminary data.</text>
</comment>
<evidence type="ECO:0000313" key="1">
    <source>
        <dbReference type="EMBL" id="RUO25343.1"/>
    </source>
</evidence>